<feature type="region of interest" description="Disordered" evidence="2">
    <location>
        <begin position="111"/>
        <end position="154"/>
    </location>
</feature>
<feature type="region of interest" description="Disordered" evidence="2">
    <location>
        <begin position="272"/>
        <end position="291"/>
    </location>
</feature>
<evidence type="ECO:0000256" key="1">
    <source>
        <dbReference type="SAM" id="Coils"/>
    </source>
</evidence>
<dbReference type="AlphaFoldDB" id="A0A517L7B2"/>
<keyword evidence="1" id="KW-0175">Coiled coil</keyword>
<feature type="compositionally biased region" description="Basic residues" evidence="2">
    <location>
        <begin position="21"/>
        <end position="31"/>
    </location>
</feature>
<accession>A0A517L7B2</accession>
<dbReference type="OrthoDB" id="3943749at2759"/>
<evidence type="ECO:0000256" key="2">
    <source>
        <dbReference type="SAM" id="MobiDB-lite"/>
    </source>
</evidence>
<gene>
    <name evidence="3" type="ORF">FKW77_004979</name>
</gene>
<proteinExistence type="predicted"/>
<sequence length="542" mass="60800">MDIGPPERPEDDIAAYLRNNRNKQKASRRANPKQSADRNQAVTLAHQDAQRARKQQEERARLQELARQKLAGTDHNLPASAPAPAPFGSTTAFGSASATISVNNKTEHKATAAFDMHNPPRSDGTSSSTKVEDLSEEAAIASAMEMESPETDGSLFVPMAESTQLHDQPDQPFHSDQSIHTAQPARLVQSNRSLQPNQNISIAPMMPTRPSSRRSIGPVQTPRQRDDDGRQFEIRHDDDAQNSALMRGNTSHTHSPKLPNNLSVQTFQVNEANQSNHPSHASSPTPLPPTFELTAFESRKRKRETLSTHQSMAEILRSLERLDQQQDLDIASRDSEIMRLKLQLSDMRSLTLSAENKEDRQGRKGETITQVMASLREEIAGLKKGKVENEYRIRDLEESILEKDAEILAAEDWHSDKETLEEKLRTMETQLSTSQFQLSRLLEAFARETTLRTTLHKNLESQERFNVKLSKDLKKKSEDVKMMGEEREKYVQLSGAVRGLFGHVQMETMSSESFGDCGRALKRVRDLVVDEQGKGNEGGSRK</sequence>
<keyword evidence="4" id="KW-1185">Reference proteome</keyword>
<protein>
    <submittedName>
        <fullName evidence="3">Uncharacterized protein</fullName>
    </submittedName>
</protein>
<feature type="region of interest" description="Disordered" evidence="2">
    <location>
        <begin position="21"/>
        <end position="93"/>
    </location>
</feature>
<reference evidence="3 4" key="1">
    <citation type="submission" date="2019-07" db="EMBL/GenBank/DDBJ databases">
        <title>Finished genome of Venturia effusa.</title>
        <authorList>
            <person name="Young C.A."/>
            <person name="Cox M.P."/>
            <person name="Ganley A.R.D."/>
            <person name="David W.J."/>
        </authorList>
    </citation>
    <scope>NUCLEOTIDE SEQUENCE [LARGE SCALE GENOMIC DNA]</scope>
    <source>
        <strain evidence="4">albino</strain>
    </source>
</reference>
<feature type="compositionally biased region" description="Polar residues" evidence="2">
    <location>
        <begin position="272"/>
        <end position="284"/>
    </location>
</feature>
<dbReference type="Proteomes" id="UP000316270">
    <property type="component" value="Chromosome 6"/>
</dbReference>
<organism evidence="3 4">
    <name type="scientific">Venturia effusa</name>
    <dbReference type="NCBI Taxonomy" id="50376"/>
    <lineage>
        <taxon>Eukaryota</taxon>
        <taxon>Fungi</taxon>
        <taxon>Dikarya</taxon>
        <taxon>Ascomycota</taxon>
        <taxon>Pezizomycotina</taxon>
        <taxon>Dothideomycetes</taxon>
        <taxon>Pleosporomycetidae</taxon>
        <taxon>Venturiales</taxon>
        <taxon>Venturiaceae</taxon>
        <taxon>Venturia</taxon>
    </lineage>
</organism>
<evidence type="ECO:0000313" key="4">
    <source>
        <dbReference type="Proteomes" id="UP000316270"/>
    </source>
</evidence>
<feature type="compositionally biased region" description="Polar residues" evidence="2">
    <location>
        <begin position="32"/>
        <end position="42"/>
    </location>
</feature>
<feature type="compositionally biased region" description="Basic and acidic residues" evidence="2">
    <location>
        <begin position="48"/>
        <end position="67"/>
    </location>
</feature>
<feature type="coiled-coil region" evidence="1">
    <location>
        <begin position="410"/>
        <end position="437"/>
    </location>
</feature>
<feature type="compositionally biased region" description="Low complexity" evidence="2">
    <location>
        <begin position="137"/>
        <end position="146"/>
    </location>
</feature>
<feature type="compositionally biased region" description="Basic and acidic residues" evidence="2">
    <location>
        <begin position="223"/>
        <end position="239"/>
    </location>
</feature>
<name>A0A517L7B2_9PEZI</name>
<dbReference type="EMBL" id="CP042190">
    <property type="protein sequence ID" value="QDS71515.1"/>
    <property type="molecule type" value="Genomic_DNA"/>
</dbReference>
<feature type="compositionally biased region" description="Polar residues" evidence="2">
    <location>
        <begin position="189"/>
        <end position="201"/>
    </location>
</feature>
<evidence type="ECO:0000313" key="3">
    <source>
        <dbReference type="EMBL" id="QDS71515.1"/>
    </source>
</evidence>
<feature type="region of interest" description="Disordered" evidence="2">
    <location>
        <begin position="189"/>
        <end position="260"/>
    </location>
</feature>
<feature type="compositionally biased region" description="Polar residues" evidence="2">
    <location>
        <begin position="241"/>
        <end position="260"/>
    </location>
</feature>